<comment type="similarity">
    <text evidence="1">Belongs to the transferase hexapeptide repeat family.</text>
</comment>
<gene>
    <name evidence="3" type="ordered locus">Pnap_3182</name>
</gene>
<dbReference type="GO" id="GO:0005829">
    <property type="term" value="C:cytosol"/>
    <property type="evidence" value="ECO:0007669"/>
    <property type="project" value="TreeGrafter"/>
</dbReference>
<dbReference type="InterPro" id="IPR011004">
    <property type="entry name" value="Trimer_LpxA-like_sf"/>
</dbReference>
<dbReference type="NCBIfam" id="NF007797">
    <property type="entry name" value="PRK10502.1"/>
    <property type="match status" value="1"/>
</dbReference>
<keyword evidence="4" id="KW-1185">Reference proteome</keyword>
<dbReference type="Proteomes" id="UP000000644">
    <property type="component" value="Chromosome"/>
</dbReference>
<dbReference type="Gene3D" id="2.160.10.10">
    <property type="entry name" value="Hexapeptide repeat proteins"/>
    <property type="match status" value="1"/>
</dbReference>
<reference evidence="4" key="1">
    <citation type="journal article" date="2009" name="Environ. Microbiol.">
        <title>The genome of Polaromonas naphthalenivorans strain CJ2, isolated from coal tar-contaminated sediment, reveals physiological and metabolic versatility and evolution through extensive horizontal gene transfer.</title>
        <authorList>
            <person name="Yagi J.M."/>
            <person name="Sims D."/>
            <person name="Brettin T."/>
            <person name="Bruce D."/>
            <person name="Madsen E.L."/>
        </authorList>
    </citation>
    <scope>NUCLEOTIDE SEQUENCE [LARGE SCALE GENOMIC DNA]</scope>
    <source>
        <strain evidence="4">CJ2</strain>
    </source>
</reference>
<organism evidence="3 4">
    <name type="scientific">Polaromonas naphthalenivorans (strain CJ2)</name>
    <dbReference type="NCBI Taxonomy" id="365044"/>
    <lineage>
        <taxon>Bacteria</taxon>
        <taxon>Pseudomonadati</taxon>
        <taxon>Pseudomonadota</taxon>
        <taxon>Betaproteobacteria</taxon>
        <taxon>Burkholderiales</taxon>
        <taxon>Comamonadaceae</taxon>
        <taxon>Polaromonas</taxon>
    </lineage>
</organism>
<evidence type="ECO:0000256" key="1">
    <source>
        <dbReference type="ARBA" id="ARBA00007274"/>
    </source>
</evidence>
<dbReference type="RefSeq" id="WP_011802551.1">
    <property type="nucleotide sequence ID" value="NC_008781.1"/>
</dbReference>
<dbReference type="HOGENOM" id="CLU_051638_7_2_4"/>
<accession>A1VS52</accession>
<dbReference type="KEGG" id="pna:Pnap_3182"/>
<proteinExistence type="inferred from homology"/>
<dbReference type="InterPro" id="IPR051159">
    <property type="entry name" value="Hexapeptide_acetyltransf"/>
</dbReference>
<dbReference type="GO" id="GO:0008374">
    <property type="term" value="F:O-acyltransferase activity"/>
    <property type="evidence" value="ECO:0007669"/>
    <property type="project" value="TreeGrafter"/>
</dbReference>
<evidence type="ECO:0000256" key="2">
    <source>
        <dbReference type="ARBA" id="ARBA00022679"/>
    </source>
</evidence>
<dbReference type="CDD" id="cd05825">
    <property type="entry name" value="LbH_wcaF_like"/>
    <property type="match status" value="1"/>
</dbReference>
<evidence type="ECO:0000313" key="3">
    <source>
        <dbReference type="EMBL" id="ABM38480.1"/>
    </source>
</evidence>
<dbReference type="EMBL" id="CP000529">
    <property type="protein sequence ID" value="ABM38480.1"/>
    <property type="molecule type" value="Genomic_DNA"/>
</dbReference>
<dbReference type="SUPFAM" id="SSF51161">
    <property type="entry name" value="Trimeric LpxA-like enzymes"/>
    <property type="match status" value="1"/>
</dbReference>
<dbReference type="eggNOG" id="COG0110">
    <property type="taxonomic scope" value="Bacteria"/>
</dbReference>
<name>A1VS52_POLNA</name>
<dbReference type="AlphaFoldDB" id="A1VS52"/>
<dbReference type="PANTHER" id="PTHR23416:SF23">
    <property type="entry name" value="ACETYLTRANSFERASE C18B11.09C-RELATED"/>
    <property type="match status" value="1"/>
</dbReference>
<evidence type="ECO:0000313" key="4">
    <source>
        <dbReference type="Proteomes" id="UP000000644"/>
    </source>
</evidence>
<keyword evidence="2 3" id="KW-0808">Transferase</keyword>
<dbReference type="PANTHER" id="PTHR23416">
    <property type="entry name" value="SIALIC ACID SYNTHASE-RELATED"/>
    <property type="match status" value="1"/>
</dbReference>
<dbReference type="OrthoDB" id="9815592at2"/>
<dbReference type="STRING" id="365044.Pnap_3182"/>
<protein>
    <submittedName>
        <fullName evidence="3">Putative acetyltransferase</fullName>
    </submittedName>
</protein>
<sequence>MMIQGNDPYREPSFTLTHRLRRQLWNIVQALLFHTSPRPCHVWRAWLLRLFGAQIGQGCHVYPEVKIWAPWNLQLGSFVGVGDGVNLYCMDRIEIGDYAVISQGAHLCGGTHNYNSVNFQLVVKPIVIGARVWVCAEAFIHPGVVVPDGAVVGARAVVTRSLVTPWAVYAGNPAIKVGNRVNNHG</sequence>